<feature type="compositionally biased region" description="Basic and acidic residues" evidence="12">
    <location>
        <begin position="204"/>
        <end position="217"/>
    </location>
</feature>
<evidence type="ECO:0000256" key="5">
    <source>
        <dbReference type="ARBA" id="ARBA00022771"/>
    </source>
</evidence>
<keyword evidence="13" id="KW-1133">Transmembrane helix</keyword>
<dbReference type="Pfam" id="PF00096">
    <property type="entry name" value="zf-C2H2"/>
    <property type="match status" value="6"/>
</dbReference>
<evidence type="ECO:0000256" key="3">
    <source>
        <dbReference type="ARBA" id="ARBA00022723"/>
    </source>
</evidence>
<dbReference type="SUPFAM" id="SSF57667">
    <property type="entry name" value="beta-beta-alpha zinc fingers"/>
    <property type="match status" value="6"/>
</dbReference>
<proteinExistence type="predicted"/>
<dbReference type="FunFam" id="3.30.160.60:FF:000446">
    <property type="entry name" value="Zinc finger protein"/>
    <property type="match status" value="1"/>
</dbReference>
<keyword evidence="4" id="KW-0677">Repeat</keyword>
<dbReference type="PANTHER" id="PTHR24381:SF393">
    <property type="entry name" value="CHROMATIN-LINKED ADAPTOR FOR MSL PROTEINS, ISOFORM B"/>
    <property type="match status" value="1"/>
</dbReference>
<feature type="domain" description="C2H2-type" evidence="14">
    <location>
        <begin position="412"/>
        <end position="439"/>
    </location>
</feature>
<dbReference type="InterPro" id="IPR013087">
    <property type="entry name" value="Znf_C2H2_type"/>
</dbReference>
<evidence type="ECO:0000256" key="6">
    <source>
        <dbReference type="ARBA" id="ARBA00022833"/>
    </source>
</evidence>
<feature type="domain" description="C2H2-type" evidence="14">
    <location>
        <begin position="328"/>
        <end position="355"/>
    </location>
</feature>
<feature type="region of interest" description="Disordered" evidence="12">
    <location>
        <begin position="193"/>
        <end position="218"/>
    </location>
</feature>
<reference evidence="15" key="1">
    <citation type="submission" date="2025-08" db="UniProtKB">
        <authorList>
            <consortium name="Ensembl"/>
        </authorList>
    </citation>
    <scope>IDENTIFICATION</scope>
</reference>
<dbReference type="GO" id="GO:0000981">
    <property type="term" value="F:DNA-binding transcription factor activity, RNA polymerase II-specific"/>
    <property type="evidence" value="ECO:0007669"/>
    <property type="project" value="TreeGrafter"/>
</dbReference>
<dbReference type="GO" id="GO:0008270">
    <property type="term" value="F:zinc ion binding"/>
    <property type="evidence" value="ECO:0007669"/>
    <property type="project" value="UniProtKB-KW"/>
</dbReference>
<dbReference type="FunFam" id="3.30.160.60:FF:001289">
    <property type="entry name" value="Zinc finger protein 574"/>
    <property type="match status" value="1"/>
</dbReference>
<evidence type="ECO:0000313" key="16">
    <source>
        <dbReference type="Proteomes" id="UP000261500"/>
    </source>
</evidence>
<evidence type="ECO:0000256" key="2">
    <source>
        <dbReference type="ARBA" id="ARBA00022499"/>
    </source>
</evidence>
<evidence type="ECO:0000259" key="14">
    <source>
        <dbReference type="PROSITE" id="PS50157"/>
    </source>
</evidence>
<feature type="domain" description="C2H2-type" evidence="14">
    <location>
        <begin position="272"/>
        <end position="299"/>
    </location>
</feature>
<dbReference type="Gene3D" id="3.30.160.60">
    <property type="entry name" value="Classic Zinc Finger"/>
    <property type="match status" value="11"/>
</dbReference>
<keyword evidence="8" id="KW-0805">Transcription regulation</keyword>
<keyword evidence="7" id="KW-0832">Ubl conjugation</keyword>
<feature type="domain" description="C2H2-type" evidence="14">
    <location>
        <begin position="489"/>
        <end position="516"/>
    </location>
</feature>
<dbReference type="FunFam" id="3.30.160.60:FF:000710">
    <property type="entry name" value="Zinc finger protein 768"/>
    <property type="match status" value="1"/>
</dbReference>
<accession>A0A3B3U556</accession>
<dbReference type="GO" id="GO:0000977">
    <property type="term" value="F:RNA polymerase II transcription regulatory region sequence-specific DNA binding"/>
    <property type="evidence" value="ECO:0007669"/>
    <property type="project" value="TreeGrafter"/>
</dbReference>
<feature type="domain" description="C2H2-type" evidence="14">
    <location>
        <begin position="300"/>
        <end position="327"/>
    </location>
</feature>
<evidence type="ECO:0000256" key="9">
    <source>
        <dbReference type="ARBA" id="ARBA00023163"/>
    </source>
</evidence>
<dbReference type="GeneTree" id="ENSGT00950000182890"/>
<protein>
    <recommendedName>
        <fullName evidence="14">C2H2-type domain-containing protein</fullName>
    </recommendedName>
</protein>
<reference evidence="15" key="2">
    <citation type="submission" date="2025-09" db="UniProtKB">
        <authorList>
            <consortium name="Ensembl"/>
        </authorList>
    </citation>
    <scope>IDENTIFICATION</scope>
</reference>
<keyword evidence="9" id="KW-0804">Transcription</keyword>
<feature type="domain" description="C2H2-type" evidence="14">
    <location>
        <begin position="461"/>
        <end position="488"/>
    </location>
</feature>
<evidence type="ECO:0000256" key="7">
    <source>
        <dbReference type="ARBA" id="ARBA00022843"/>
    </source>
</evidence>
<dbReference type="FunFam" id="3.30.160.60:FF:000690">
    <property type="entry name" value="Zinc finger protein 354C"/>
    <property type="match status" value="1"/>
</dbReference>
<dbReference type="GO" id="GO:0005634">
    <property type="term" value="C:nucleus"/>
    <property type="evidence" value="ECO:0007669"/>
    <property type="project" value="UniProtKB-SubCell"/>
</dbReference>
<organism evidence="15 16">
    <name type="scientific">Poecilia latipinna</name>
    <name type="common">sailfin molly</name>
    <dbReference type="NCBI Taxonomy" id="48699"/>
    <lineage>
        <taxon>Eukaryota</taxon>
        <taxon>Metazoa</taxon>
        <taxon>Chordata</taxon>
        <taxon>Craniata</taxon>
        <taxon>Vertebrata</taxon>
        <taxon>Euteleostomi</taxon>
        <taxon>Actinopterygii</taxon>
        <taxon>Neopterygii</taxon>
        <taxon>Teleostei</taxon>
        <taxon>Neoteleostei</taxon>
        <taxon>Acanthomorphata</taxon>
        <taxon>Ovalentaria</taxon>
        <taxon>Atherinomorphae</taxon>
        <taxon>Cyprinodontiformes</taxon>
        <taxon>Poeciliidae</taxon>
        <taxon>Poeciliinae</taxon>
        <taxon>Poecilia</taxon>
    </lineage>
</organism>
<dbReference type="Pfam" id="PF12874">
    <property type="entry name" value="zf-met"/>
    <property type="match status" value="3"/>
</dbReference>
<keyword evidence="13" id="KW-0472">Membrane</keyword>
<dbReference type="FunFam" id="3.30.160.60:FF:000744">
    <property type="entry name" value="zinc finger E-box-binding homeobox 1"/>
    <property type="match status" value="1"/>
</dbReference>
<evidence type="ECO:0000256" key="1">
    <source>
        <dbReference type="ARBA" id="ARBA00004123"/>
    </source>
</evidence>
<keyword evidence="5 11" id="KW-0863">Zinc-finger</keyword>
<dbReference type="InterPro" id="IPR036236">
    <property type="entry name" value="Znf_C2H2_sf"/>
</dbReference>
<evidence type="ECO:0000256" key="13">
    <source>
        <dbReference type="SAM" id="Phobius"/>
    </source>
</evidence>
<sequence length="653" mass="74964">KKEKTKFENSDHYIKVVLLFLIPPGFPLLITEERNSIVDHKMPNTTEIKEEQGEPDLQQVTEAQDGPQTQPIKKEHVELWISQDEEQFLVMQETRSSLVTHEGRVHNEPKVEIKEELGPANQGELEPFRIKNDPELMNIKEKKEDFYGNQDEDQLVVKQETDSITVTSTNELKDGSEAEPNKNQLLYANGLEAEDPHQQGNNQKDSESRDTNLEPKARKLRGKHCRMLPYLPVDMESHSYEQAYSCKFCHKSFRHSSSLTRHRIIHRGEKPYSCDMCDKSFRYIGSLTRHKRTHVGEKFYFCELCDKSFRKHGSLICHRRTHMGERPYSCDLCGKSFRHGSSLTRHRLIHRGEKPYSCDTCKKSFRYSGSLTRHRMIHWGEKLYSCELCDKRFMTRTILKVHYKTHKGDKMYHCDSCDQSFLTEADLVDHYSTHTGQKPYSCDTCNKSFRHSKTLTDEKVYQCDTCDKLFKTQTNLKDHYVAHTGEKPYSCDSCNKSFRHCSSLARHRRIHDEDKLYSCEICDKSFITKTILKNHYKIHMRKKLCPCDIWPPAAVAGTTAGPGSTSLVPAPAEETAGPASTSLLPAPATPVPAPATPASPPTLVGCFLCFGLFFWTLALLPSPLHPPCWVVLCSFLDFSVWASGSRPLRRGYC</sequence>
<keyword evidence="13" id="KW-0812">Transmembrane</keyword>
<evidence type="ECO:0000256" key="10">
    <source>
        <dbReference type="ARBA" id="ARBA00023242"/>
    </source>
</evidence>
<dbReference type="PROSITE" id="PS50157">
    <property type="entry name" value="ZINC_FINGER_C2H2_2"/>
    <property type="match status" value="10"/>
</dbReference>
<keyword evidence="3" id="KW-0479">Metal-binding</keyword>
<dbReference type="Ensembl" id="ENSPLAT00000003863.1">
    <property type="protein sequence ID" value="ENSPLAP00000007861.1"/>
    <property type="gene ID" value="ENSPLAG00000010389.1"/>
</dbReference>
<dbReference type="FunFam" id="3.30.160.60:FF:000624">
    <property type="entry name" value="zinc finger protein 697"/>
    <property type="match status" value="1"/>
</dbReference>
<keyword evidence="16" id="KW-1185">Reference proteome</keyword>
<evidence type="ECO:0000256" key="8">
    <source>
        <dbReference type="ARBA" id="ARBA00023015"/>
    </source>
</evidence>
<name>A0A3B3U556_9TELE</name>
<dbReference type="Proteomes" id="UP000261500">
    <property type="component" value="Unplaced"/>
</dbReference>
<comment type="subcellular location">
    <subcellularLocation>
        <location evidence="1">Nucleus</location>
    </subcellularLocation>
</comment>
<dbReference type="AlphaFoldDB" id="A0A3B3U556"/>
<feature type="domain" description="C2H2-type" evidence="14">
    <location>
        <begin position="517"/>
        <end position="544"/>
    </location>
</feature>
<dbReference type="FunFam" id="3.30.160.60:FF:000100">
    <property type="entry name" value="Zinc finger 45-like"/>
    <property type="match status" value="1"/>
</dbReference>
<dbReference type="PROSITE" id="PS00028">
    <property type="entry name" value="ZINC_FINGER_C2H2_1"/>
    <property type="match status" value="10"/>
</dbReference>
<evidence type="ECO:0000256" key="12">
    <source>
        <dbReference type="SAM" id="MobiDB-lite"/>
    </source>
</evidence>
<feature type="domain" description="C2H2-type" evidence="14">
    <location>
        <begin position="244"/>
        <end position="271"/>
    </location>
</feature>
<keyword evidence="2" id="KW-1017">Isopeptide bond</keyword>
<evidence type="ECO:0000313" key="15">
    <source>
        <dbReference type="Ensembl" id="ENSPLAP00000007861.1"/>
    </source>
</evidence>
<keyword evidence="6" id="KW-0862">Zinc</keyword>
<evidence type="ECO:0000256" key="4">
    <source>
        <dbReference type="ARBA" id="ARBA00022737"/>
    </source>
</evidence>
<feature type="domain" description="C2H2-type" evidence="14">
    <location>
        <begin position="356"/>
        <end position="383"/>
    </location>
</feature>
<dbReference type="STRING" id="48699.ENSPLAP00000007861"/>
<dbReference type="FunFam" id="3.30.160.60:FF:000065">
    <property type="entry name" value="B-cell CLL/lymphoma 6, member B"/>
    <property type="match status" value="1"/>
</dbReference>
<feature type="domain" description="C2H2-type" evidence="14">
    <location>
        <begin position="384"/>
        <end position="411"/>
    </location>
</feature>
<keyword evidence="10" id="KW-0539">Nucleus</keyword>
<dbReference type="PANTHER" id="PTHR24381">
    <property type="entry name" value="ZINC FINGER PROTEIN"/>
    <property type="match status" value="1"/>
</dbReference>
<feature type="transmembrane region" description="Helical" evidence="13">
    <location>
        <begin position="12"/>
        <end position="30"/>
    </location>
</feature>
<dbReference type="SMART" id="SM00355">
    <property type="entry name" value="ZnF_C2H2"/>
    <property type="match status" value="10"/>
</dbReference>
<evidence type="ECO:0000256" key="11">
    <source>
        <dbReference type="PROSITE-ProRule" id="PRU00042"/>
    </source>
</evidence>